<reference evidence="4" key="5">
    <citation type="submission" date="2018-04" db="UniProtKB">
        <authorList>
            <consortium name="EnsemblFungi"/>
        </authorList>
    </citation>
    <scope>IDENTIFICATION</scope>
    <source>
        <strain evidence="4">R3-111a-1</strain>
    </source>
</reference>
<proteinExistence type="predicted"/>
<dbReference type="VEuPathDB" id="FungiDB:GGTG_05492"/>
<evidence type="ECO:0000256" key="1">
    <source>
        <dbReference type="SAM" id="MobiDB-lite"/>
    </source>
</evidence>
<protein>
    <recommendedName>
        <fullName evidence="2">DUF7708 domain-containing protein</fullName>
    </recommendedName>
</protein>
<evidence type="ECO:0000313" key="4">
    <source>
        <dbReference type="EnsemblFungi" id="EJT75559"/>
    </source>
</evidence>
<dbReference type="Pfam" id="PF24809">
    <property type="entry name" value="DUF7708"/>
    <property type="match status" value="1"/>
</dbReference>
<accession>J3NW29</accession>
<dbReference type="OrthoDB" id="61900at2759"/>
<name>J3NW29_GAET3</name>
<reference evidence="3" key="3">
    <citation type="submission" date="2010-09" db="EMBL/GenBank/DDBJ databases">
        <title>Annotation of Gaeumannomyces graminis var. tritici R3-111a-1.</title>
        <authorList>
            <consortium name="The Broad Institute Genome Sequencing Platform"/>
            <person name="Ma L.-J."/>
            <person name="Dead R."/>
            <person name="Young S.K."/>
            <person name="Zeng Q."/>
            <person name="Gargeya S."/>
            <person name="Fitzgerald M."/>
            <person name="Haas B."/>
            <person name="Abouelleil A."/>
            <person name="Alvarado L."/>
            <person name="Arachchi H.M."/>
            <person name="Berlin A."/>
            <person name="Brown A."/>
            <person name="Chapman S.B."/>
            <person name="Chen Z."/>
            <person name="Dunbar C."/>
            <person name="Freedman E."/>
            <person name="Gearin G."/>
            <person name="Gellesch M."/>
            <person name="Goldberg J."/>
            <person name="Griggs A."/>
            <person name="Gujja S."/>
            <person name="Heiman D."/>
            <person name="Howarth C."/>
            <person name="Larson L."/>
            <person name="Lui A."/>
            <person name="MacDonald P.J.P."/>
            <person name="Mehta T."/>
            <person name="Montmayeur A."/>
            <person name="Murphy C."/>
            <person name="Neiman D."/>
            <person name="Pearson M."/>
            <person name="Priest M."/>
            <person name="Roberts A."/>
            <person name="Saif S."/>
            <person name="Shea T."/>
            <person name="Shenoy N."/>
            <person name="Sisk P."/>
            <person name="Stolte C."/>
            <person name="Sykes S."/>
            <person name="Yandava C."/>
            <person name="Wortman J."/>
            <person name="Nusbaum C."/>
            <person name="Birren B."/>
        </authorList>
    </citation>
    <scope>NUCLEOTIDE SEQUENCE</scope>
    <source>
        <strain evidence="3">R3-111a-1</strain>
    </source>
</reference>
<keyword evidence="5" id="KW-1185">Reference proteome</keyword>
<reference evidence="4" key="4">
    <citation type="journal article" date="2015" name="G3 (Bethesda)">
        <title>Genome sequences of three phytopathogenic species of the Magnaporthaceae family of fungi.</title>
        <authorList>
            <person name="Okagaki L.H."/>
            <person name="Nunes C.C."/>
            <person name="Sailsbery J."/>
            <person name="Clay B."/>
            <person name="Brown D."/>
            <person name="John T."/>
            <person name="Oh Y."/>
            <person name="Young N."/>
            <person name="Fitzgerald M."/>
            <person name="Haas B.J."/>
            <person name="Zeng Q."/>
            <person name="Young S."/>
            <person name="Adiconis X."/>
            <person name="Fan L."/>
            <person name="Levin J.Z."/>
            <person name="Mitchell T.K."/>
            <person name="Okubara P.A."/>
            <person name="Farman M.L."/>
            <person name="Kohn L.M."/>
            <person name="Birren B."/>
            <person name="Ma L.-J."/>
            <person name="Dean R.A."/>
        </authorList>
    </citation>
    <scope>NUCLEOTIDE SEQUENCE</scope>
    <source>
        <strain evidence="4">R3-111a-1</strain>
    </source>
</reference>
<sequence>MYYGAIFDMFSSHHPEYVSLAWGTMKFLFIAVLNHEELLTEISKTIARIADVLPRTELLSDLYPTPRMQEAVSLVYAKSSSSYSYLLDVVRLTERIAVQQQQQMLHNQSLLAFQGEYKHMLLKGQIDEIRNKLLPDSEGAAPDETLAYCRSLRNRRRQRMPTQLPSMALATLKSWIADPTSSLLLANGNGVRTSSLDFAADFLDAVLECGYPVLWALPSIAPQGQHDSGGDDKGSTGAPKTDARPSSTGILRSLISQAHALDPHIVADGSHPITAKHFKTASGIEQWFQLLERCMAAFPRLFVVLDLGFVELAAEHPETEHEYFRVADFAERLREIVRRRDRGGLKVVVVSWQFAVATSMDATELFEEWQIFTDMGRRVERLMRQPKYRAVYRRKNEQFALRLRASVAQPED</sequence>
<reference evidence="5" key="1">
    <citation type="submission" date="2010-07" db="EMBL/GenBank/DDBJ databases">
        <title>The genome sequence of Gaeumannomyces graminis var. tritici strain R3-111a-1.</title>
        <authorList>
            <consortium name="The Broad Institute Genome Sequencing Platform"/>
            <person name="Ma L.-J."/>
            <person name="Dead R."/>
            <person name="Young S."/>
            <person name="Zeng Q."/>
            <person name="Koehrsen M."/>
            <person name="Alvarado L."/>
            <person name="Berlin A."/>
            <person name="Chapman S.B."/>
            <person name="Chen Z."/>
            <person name="Freedman E."/>
            <person name="Gellesch M."/>
            <person name="Goldberg J."/>
            <person name="Griggs A."/>
            <person name="Gujja S."/>
            <person name="Heilman E.R."/>
            <person name="Heiman D."/>
            <person name="Hepburn T."/>
            <person name="Howarth C."/>
            <person name="Jen D."/>
            <person name="Larson L."/>
            <person name="Mehta T."/>
            <person name="Neiman D."/>
            <person name="Pearson M."/>
            <person name="Roberts A."/>
            <person name="Saif S."/>
            <person name="Shea T."/>
            <person name="Shenoy N."/>
            <person name="Sisk P."/>
            <person name="Stolte C."/>
            <person name="Sykes S."/>
            <person name="Walk T."/>
            <person name="White J."/>
            <person name="Yandava C."/>
            <person name="Haas B."/>
            <person name="Nusbaum C."/>
            <person name="Birren B."/>
        </authorList>
    </citation>
    <scope>NUCLEOTIDE SEQUENCE [LARGE SCALE GENOMIC DNA]</scope>
    <source>
        <strain evidence="5">R3-111a-1</strain>
    </source>
</reference>
<dbReference type="Proteomes" id="UP000006039">
    <property type="component" value="Unassembled WGS sequence"/>
</dbReference>
<dbReference type="eggNOG" id="ENOG502SEMR">
    <property type="taxonomic scope" value="Eukaryota"/>
</dbReference>
<dbReference type="GeneID" id="20345950"/>
<dbReference type="RefSeq" id="XP_009221559.1">
    <property type="nucleotide sequence ID" value="XM_009223295.1"/>
</dbReference>
<dbReference type="AlphaFoldDB" id="J3NW29"/>
<feature type="region of interest" description="Disordered" evidence="1">
    <location>
        <begin position="223"/>
        <end position="246"/>
    </location>
</feature>
<dbReference type="EnsemblFungi" id="EJT75559">
    <property type="protein sequence ID" value="EJT75559"/>
    <property type="gene ID" value="GGTG_05492"/>
</dbReference>
<organism evidence="3">
    <name type="scientific">Gaeumannomyces tritici (strain R3-111a-1)</name>
    <name type="common">Wheat and barley take-all root rot fungus</name>
    <name type="synonym">Gaeumannomyces graminis var. tritici</name>
    <dbReference type="NCBI Taxonomy" id="644352"/>
    <lineage>
        <taxon>Eukaryota</taxon>
        <taxon>Fungi</taxon>
        <taxon>Dikarya</taxon>
        <taxon>Ascomycota</taxon>
        <taxon>Pezizomycotina</taxon>
        <taxon>Sordariomycetes</taxon>
        <taxon>Sordariomycetidae</taxon>
        <taxon>Magnaporthales</taxon>
        <taxon>Magnaporthaceae</taxon>
        <taxon>Gaeumannomyces</taxon>
    </lineage>
</organism>
<dbReference type="HOGENOM" id="CLU_035524_1_0_1"/>
<evidence type="ECO:0000313" key="5">
    <source>
        <dbReference type="Proteomes" id="UP000006039"/>
    </source>
</evidence>
<evidence type="ECO:0000259" key="2">
    <source>
        <dbReference type="Pfam" id="PF24809"/>
    </source>
</evidence>
<feature type="domain" description="DUF7708" evidence="2">
    <location>
        <begin position="1"/>
        <end position="78"/>
    </location>
</feature>
<evidence type="ECO:0000313" key="3">
    <source>
        <dbReference type="EMBL" id="EJT75559.1"/>
    </source>
</evidence>
<dbReference type="EMBL" id="GL385397">
    <property type="protein sequence ID" value="EJT75559.1"/>
    <property type="molecule type" value="Genomic_DNA"/>
</dbReference>
<dbReference type="STRING" id="644352.J3NW29"/>
<dbReference type="InterPro" id="IPR056125">
    <property type="entry name" value="DUF7708"/>
</dbReference>
<reference evidence="3" key="2">
    <citation type="submission" date="2010-07" db="EMBL/GenBank/DDBJ databases">
        <authorList>
            <consortium name="The Broad Institute Genome Sequencing Platform"/>
            <consortium name="Broad Institute Genome Sequencing Center for Infectious Disease"/>
            <person name="Ma L.-J."/>
            <person name="Dead R."/>
            <person name="Young S."/>
            <person name="Zeng Q."/>
            <person name="Koehrsen M."/>
            <person name="Alvarado L."/>
            <person name="Berlin A."/>
            <person name="Chapman S.B."/>
            <person name="Chen Z."/>
            <person name="Freedman E."/>
            <person name="Gellesch M."/>
            <person name="Goldberg J."/>
            <person name="Griggs A."/>
            <person name="Gujja S."/>
            <person name="Heilman E.R."/>
            <person name="Heiman D."/>
            <person name="Hepburn T."/>
            <person name="Howarth C."/>
            <person name="Jen D."/>
            <person name="Larson L."/>
            <person name="Mehta T."/>
            <person name="Neiman D."/>
            <person name="Pearson M."/>
            <person name="Roberts A."/>
            <person name="Saif S."/>
            <person name="Shea T."/>
            <person name="Shenoy N."/>
            <person name="Sisk P."/>
            <person name="Stolte C."/>
            <person name="Sykes S."/>
            <person name="Walk T."/>
            <person name="White J."/>
            <person name="Yandava C."/>
            <person name="Haas B."/>
            <person name="Nusbaum C."/>
            <person name="Birren B."/>
        </authorList>
    </citation>
    <scope>NUCLEOTIDE SEQUENCE</scope>
    <source>
        <strain evidence="3">R3-111a-1</strain>
    </source>
</reference>
<gene>
    <name evidence="4" type="primary">20345950</name>
    <name evidence="3" type="ORF">GGTG_05492</name>
</gene>